<sequence>MFKDRYDNRLTTSDARAADHYHLSLDRLLAGQPHTDAGFVAAKL</sequence>
<organism evidence="1 2">
    <name type="scientific">Roseobacter fucihabitans</name>
    <dbReference type="NCBI Taxonomy" id="1537242"/>
    <lineage>
        <taxon>Bacteria</taxon>
        <taxon>Pseudomonadati</taxon>
        <taxon>Pseudomonadota</taxon>
        <taxon>Alphaproteobacteria</taxon>
        <taxon>Rhodobacterales</taxon>
        <taxon>Roseobacteraceae</taxon>
        <taxon>Roseobacter</taxon>
    </lineage>
</organism>
<reference evidence="1 2" key="1">
    <citation type="submission" date="2015-07" db="EMBL/GenBank/DDBJ databases">
        <authorList>
            <person name="Voget S."/>
            <person name="Dogs M."/>
            <person name="Brinkhoff T.H."/>
            <person name="Daniel R."/>
        </authorList>
    </citation>
    <scope>NUCLEOTIDE SEQUENCE [LARGE SCALE GENOMIC DNA]</scope>
    <source>
        <strain evidence="1 2">B14</strain>
    </source>
</reference>
<protein>
    <submittedName>
        <fullName evidence="1">Uncharacterized protein</fullName>
    </submittedName>
</protein>
<accession>A0ABZ2BUE0</accession>
<gene>
    <name evidence="1" type="ORF">ROLI_026580</name>
</gene>
<name>A0ABZ2BUE0_9RHOB</name>
<dbReference type="EMBL" id="CP143423">
    <property type="protein sequence ID" value="WVX49563.1"/>
    <property type="molecule type" value="Genomic_DNA"/>
</dbReference>
<evidence type="ECO:0000313" key="1">
    <source>
        <dbReference type="EMBL" id="WVX49563.1"/>
    </source>
</evidence>
<evidence type="ECO:0000313" key="2">
    <source>
        <dbReference type="Proteomes" id="UP001318682"/>
    </source>
</evidence>
<dbReference type="Proteomes" id="UP001318682">
    <property type="component" value="Chromosome"/>
</dbReference>
<dbReference type="RefSeq" id="WP_262386501.1">
    <property type="nucleotide sequence ID" value="NZ_CP143423.1"/>
</dbReference>
<proteinExistence type="predicted"/>
<keyword evidence="2" id="KW-1185">Reference proteome</keyword>
<reference evidence="2" key="2">
    <citation type="submission" date="2024-01" db="EMBL/GenBank/DDBJ databases">
        <title>Roseobacter fucihabitans sp. nov., isolated from the brown alga Fucus spiralis.</title>
        <authorList>
            <person name="Hahnke S."/>
            <person name="Berger M."/>
            <person name="Schlingloff A."/>
            <person name="Athale I."/>
            <person name="Neumann-Schaal M."/>
            <person name="Adenaya A."/>
            <person name="Poehlein A."/>
            <person name="Daniel R."/>
            <person name="Pertersen J."/>
            <person name="Brinkhoff T."/>
        </authorList>
    </citation>
    <scope>NUCLEOTIDE SEQUENCE [LARGE SCALE GENOMIC DNA]</scope>
    <source>
        <strain evidence="2">B14</strain>
    </source>
</reference>